<evidence type="ECO:0000313" key="2">
    <source>
        <dbReference type="EMBL" id="CAF0980807.1"/>
    </source>
</evidence>
<proteinExistence type="predicted"/>
<organism evidence="3 4">
    <name type="scientific">Rotaria sordida</name>
    <dbReference type="NCBI Taxonomy" id="392033"/>
    <lineage>
        <taxon>Eukaryota</taxon>
        <taxon>Metazoa</taxon>
        <taxon>Spiralia</taxon>
        <taxon>Gnathifera</taxon>
        <taxon>Rotifera</taxon>
        <taxon>Eurotatoria</taxon>
        <taxon>Bdelloidea</taxon>
        <taxon>Philodinida</taxon>
        <taxon>Philodinidae</taxon>
        <taxon>Rotaria</taxon>
    </lineage>
</organism>
<dbReference type="InterPro" id="IPR006553">
    <property type="entry name" value="Leu-rich_rpt_Cys-con_subtyp"/>
</dbReference>
<accession>A0A814R6S8</accession>
<dbReference type="PANTHER" id="PTHR13318">
    <property type="entry name" value="PARTNER OF PAIRED, ISOFORM B-RELATED"/>
    <property type="match status" value="1"/>
</dbReference>
<dbReference type="Gene3D" id="3.80.10.10">
    <property type="entry name" value="Ribonuclease Inhibitor"/>
    <property type="match status" value="2"/>
</dbReference>
<dbReference type="PROSITE" id="PS50181">
    <property type="entry name" value="FBOX"/>
    <property type="match status" value="1"/>
</dbReference>
<dbReference type="GO" id="GO:0019005">
    <property type="term" value="C:SCF ubiquitin ligase complex"/>
    <property type="evidence" value="ECO:0007669"/>
    <property type="project" value="TreeGrafter"/>
</dbReference>
<dbReference type="InterPro" id="IPR057207">
    <property type="entry name" value="FBXL15_LRR"/>
</dbReference>
<reference evidence="3" key="1">
    <citation type="submission" date="2021-02" db="EMBL/GenBank/DDBJ databases">
        <authorList>
            <person name="Nowell W R."/>
        </authorList>
    </citation>
    <scope>NUCLEOTIDE SEQUENCE</scope>
</reference>
<dbReference type="InterPro" id="IPR001810">
    <property type="entry name" value="F-box_dom"/>
</dbReference>
<protein>
    <recommendedName>
        <fullName evidence="1">F-box domain-containing protein</fullName>
    </recommendedName>
</protein>
<keyword evidence="4" id="KW-1185">Reference proteome</keyword>
<dbReference type="InterPro" id="IPR032675">
    <property type="entry name" value="LRR_dom_sf"/>
</dbReference>
<dbReference type="GO" id="GO:0031146">
    <property type="term" value="P:SCF-dependent proteasomal ubiquitin-dependent protein catabolic process"/>
    <property type="evidence" value="ECO:0007669"/>
    <property type="project" value="TreeGrafter"/>
</dbReference>
<dbReference type="PANTHER" id="PTHR13318:SF152">
    <property type="entry name" value="F-BOX_LRR-REPEAT PROTEIN 4"/>
    <property type="match status" value="1"/>
</dbReference>
<dbReference type="Proteomes" id="UP000663870">
    <property type="component" value="Unassembled WGS sequence"/>
</dbReference>
<dbReference type="SUPFAM" id="SSF52047">
    <property type="entry name" value="RNI-like"/>
    <property type="match status" value="1"/>
</dbReference>
<name>A0A814R6S8_9BILA</name>
<sequence length="663" mass="77679">MNKSNDLIESIVEQYPSNLRDFSSQYGSNSARSYAVGNICKRPEIYPLYGDSSQALVFRTYGPWWINMPSYKKTKKNFKRWENEFTSRDFIDIEYSNLVYPCISLNIYETYNPGSLEVVYVGEENNNNGNIIWHRVWKFPESFSITLRNNQEIFIENGRQQMNDLFPNHVNTATSALQSLHLNTDHEQISKIYTHHTYPPAARFPRILKIPLIDKVSFPTRHIRLEFDHCTANYYIEIDTITLCGQISNFNQSLPKQIISKQEENFELNYFENNLIKLPFDLLFLICSYLDLYSLIQFSSTCRYLRQQCLHPLQFHSLNLQPYWNGITNDTIENFFLEHCIQTKYLSLSWTKSIQYSSFNQLLNICSNKLIQLNLACCQYLTGEYIQIIVNYCKNIEILNLENCSYLTNLDFIPLKNLHHIRSLNVYRTKIDYRTLLPLIDNNKEHLEDINLGSCQNLIDTIGIVKLIFARCINLRSIDLWRASNLTSNCYLSIIGLSHDIQEEERRFSNLSINEQEELAIIYSLVNLPIEINSIIHMTYLREIDIGWTDPPAGFIQNFVQQVGHSLIKIFLTACRRVSNEDIIAISENCLQLRQLDVLGSNIIQEEAMECILKNCLYIEFLDLSFCSKISDEKISNWICQYKNCFKRSYQPINNDDIYSEFA</sequence>
<dbReference type="OrthoDB" id="2153609at2759"/>
<evidence type="ECO:0000259" key="1">
    <source>
        <dbReference type="PROSITE" id="PS50181"/>
    </source>
</evidence>
<dbReference type="Pfam" id="PF25372">
    <property type="entry name" value="DUF7885"/>
    <property type="match status" value="1"/>
</dbReference>
<dbReference type="EMBL" id="CAJNOO010000569">
    <property type="protein sequence ID" value="CAF0980807.1"/>
    <property type="molecule type" value="Genomic_DNA"/>
</dbReference>
<evidence type="ECO:0000313" key="3">
    <source>
        <dbReference type="EMBL" id="CAF1129126.1"/>
    </source>
</evidence>
<feature type="domain" description="F-box" evidence="1">
    <location>
        <begin position="272"/>
        <end position="307"/>
    </location>
</feature>
<dbReference type="Pfam" id="PF12937">
    <property type="entry name" value="F-box-like"/>
    <property type="match status" value="1"/>
</dbReference>
<evidence type="ECO:0000313" key="4">
    <source>
        <dbReference type="Proteomes" id="UP000663870"/>
    </source>
</evidence>
<dbReference type="AlphaFoldDB" id="A0A814R6S8"/>
<gene>
    <name evidence="3" type="ORF">JXQ802_LOCUS20608</name>
    <name evidence="2" type="ORF">RFH988_LOCUS13133</name>
</gene>
<dbReference type="SMART" id="SM00367">
    <property type="entry name" value="LRR_CC"/>
    <property type="match status" value="7"/>
</dbReference>
<dbReference type="Proteomes" id="UP000663882">
    <property type="component" value="Unassembled WGS sequence"/>
</dbReference>
<comment type="caution">
    <text evidence="3">The sequence shown here is derived from an EMBL/GenBank/DDBJ whole genome shotgun (WGS) entry which is preliminary data.</text>
</comment>
<dbReference type="EMBL" id="CAJNOL010000591">
    <property type="protein sequence ID" value="CAF1129126.1"/>
    <property type="molecule type" value="Genomic_DNA"/>
</dbReference>